<name>A0A0C2XEY5_AMAMK</name>
<dbReference type="AlphaFoldDB" id="A0A0C2XEY5"/>
<dbReference type="GO" id="GO:0008483">
    <property type="term" value="F:transaminase activity"/>
    <property type="evidence" value="ECO:0007669"/>
    <property type="project" value="UniProtKB-KW"/>
</dbReference>
<comment type="similarity">
    <text evidence="2">Belongs to the class-I pyridoxal-phosphate-dependent aminotransferase family.</text>
</comment>
<organism evidence="7 8">
    <name type="scientific">Amanita muscaria (strain Koide BX008)</name>
    <dbReference type="NCBI Taxonomy" id="946122"/>
    <lineage>
        <taxon>Eukaryota</taxon>
        <taxon>Fungi</taxon>
        <taxon>Dikarya</taxon>
        <taxon>Basidiomycota</taxon>
        <taxon>Agaricomycotina</taxon>
        <taxon>Agaricomycetes</taxon>
        <taxon>Agaricomycetidae</taxon>
        <taxon>Agaricales</taxon>
        <taxon>Pluteineae</taxon>
        <taxon>Amanitaceae</taxon>
        <taxon>Amanita</taxon>
    </lineage>
</organism>
<accession>A0A0C2XEY5</accession>
<keyword evidence="8" id="KW-1185">Reference proteome</keyword>
<dbReference type="CDD" id="cd00609">
    <property type="entry name" value="AAT_like"/>
    <property type="match status" value="1"/>
</dbReference>
<reference evidence="7 8" key="1">
    <citation type="submission" date="2014-04" db="EMBL/GenBank/DDBJ databases">
        <title>Evolutionary Origins and Diversification of the Mycorrhizal Mutualists.</title>
        <authorList>
            <consortium name="DOE Joint Genome Institute"/>
            <consortium name="Mycorrhizal Genomics Consortium"/>
            <person name="Kohler A."/>
            <person name="Kuo A."/>
            <person name="Nagy L.G."/>
            <person name="Floudas D."/>
            <person name="Copeland A."/>
            <person name="Barry K.W."/>
            <person name="Cichocki N."/>
            <person name="Veneault-Fourrey C."/>
            <person name="LaButti K."/>
            <person name="Lindquist E.A."/>
            <person name="Lipzen A."/>
            <person name="Lundell T."/>
            <person name="Morin E."/>
            <person name="Murat C."/>
            <person name="Riley R."/>
            <person name="Ohm R."/>
            <person name="Sun H."/>
            <person name="Tunlid A."/>
            <person name="Henrissat B."/>
            <person name="Grigoriev I.V."/>
            <person name="Hibbett D.S."/>
            <person name="Martin F."/>
        </authorList>
    </citation>
    <scope>NUCLEOTIDE SEQUENCE [LARGE SCALE GENOMIC DNA]</scope>
    <source>
        <strain evidence="7 8">Koide BX008</strain>
    </source>
</reference>
<evidence type="ECO:0000256" key="2">
    <source>
        <dbReference type="ARBA" id="ARBA00007441"/>
    </source>
</evidence>
<dbReference type="Gene3D" id="3.40.640.10">
    <property type="entry name" value="Type I PLP-dependent aspartate aminotransferase-like (Major domain)"/>
    <property type="match status" value="1"/>
</dbReference>
<comment type="cofactor">
    <cofactor evidence="1">
        <name>pyridoxal 5'-phosphate</name>
        <dbReference type="ChEBI" id="CHEBI:597326"/>
    </cofactor>
</comment>
<proteinExistence type="inferred from homology"/>
<dbReference type="InterPro" id="IPR015421">
    <property type="entry name" value="PyrdxlP-dep_Trfase_major"/>
</dbReference>
<dbReference type="PANTHER" id="PTHR42790">
    <property type="entry name" value="AMINOTRANSFERASE"/>
    <property type="match status" value="1"/>
</dbReference>
<dbReference type="Pfam" id="PF00155">
    <property type="entry name" value="Aminotran_1_2"/>
    <property type="match status" value="1"/>
</dbReference>
<sequence>MPFGSDTTTILPTPEVLPREFYDQFLSDFAKAWKPAPIWDLLPLEYTPGMLSMLIGKPNPATAPFKSLSIGLRSPHSLEGDTTEITLSDEELKTAMQYNVTRGLPPLVDWMTKLTEHVHGRSDKGWRLSLAPGSQDLLNKVFGILLNPGDTVIVECATYPSAIPSLNSVNSHIVEVAIDANGIIPSSLEQLLENWPADKRKPKLLYTIPYGCNPSGATTSQERRIEVLRLARKHNFLILEDDPYFYLYFGAKPRPASYFSLEHTLGEEVGRVIRLDTFSKVLAAGFRFGWVTGAPALLDVIDAHSTNTTVQCSSLTQVLYLKTLTTWGISGFLDHTIQVAEFYRAKRDRFEACLRRHMTGLAEWATPEAGMFYWVKLLLPPSSDITVQTVGNVKGHEEEGDSTLLIRKKALEKGVLALPGSCAFSDNRRSPYVRLCFSLLPDADVDEALRRLASAIREEWDTANHD</sequence>
<evidence type="ECO:0000256" key="1">
    <source>
        <dbReference type="ARBA" id="ARBA00001933"/>
    </source>
</evidence>
<evidence type="ECO:0000313" key="8">
    <source>
        <dbReference type="Proteomes" id="UP000054549"/>
    </source>
</evidence>
<evidence type="ECO:0000256" key="5">
    <source>
        <dbReference type="ARBA" id="ARBA00022898"/>
    </source>
</evidence>
<dbReference type="GO" id="GO:0030170">
    <property type="term" value="F:pyridoxal phosphate binding"/>
    <property type="evidence" value="ECO:0007669"/>
    <property type="project" value="InterPro"/>
</dbReference>
<dbReference type="InParanoid" id="A0A0C2XEY5"/>
<dbReference type="GO" id="GO:1901605">
    <property type="term" value="P:alpha-amino acid metabolic process"/>
    <property type="evidence" value="ECO:0007669"/>
    <property type="project" value="TreeGrafter"/>
</dbReference>
<keyword evidence="3" id="KW-0032">Aminotransferase</keyword>
<evidence type="ECO:0000256" key="3">
    <source>
        <dbReference type="ARBA" id="ARBA00022576"/>
    </source>
</evidence>
<dbReference type="OrthoDB" id="691673at2759"/>
<dbReference type="InterPro" id="IPR015424">
    <property type="entry name" value="PyrdxlP-dep_Trfase"/>
</dbReference>
<gene>
    <name evidence="7" type="ORF">M378DRAFT_191482</name>
</gene>
<dbReference type="SUPFAM" id="SSF53383">
    <property type="entry name" value="PLP-dependent transferases"/>
    <property type="match status" value="1"/>
</dbReference>
<dbReference type="EMBL" id="KN818230">
    <property type="protein sequence ID" value="KIL67976.1"/>
    <property type="molecule type" value="Genomic_DNA"/>
</dbReference>
<evidence type="ECO:0000313" key="7">
    <source>
        <dbReference type="EMBL" id="KIL67976.1"/>
    </source>
</evidence>
<feature type="domain" description="Aminotransferase class I/classII large" evidence="6">
    <location>
        <begin position="124"/>
        <end position="452"/>
    </location>
</feature>
<keyword evidence="5" id="KW-0663">Pyridoxal phosphate</keyword>
<keyword evidence="4" id="KW-0808">Transferase</keyword>
<dbReference type="InterPro" id="IPR050859">
    <property type="entry name" value="Class-I_PLP-dep_aminotransf"/>
</dbReference>
<dbReference type="PANTHER" id="PTHR42790:SF19">
    <property type="entry name" value="KYNURENINE_ALPHA-AMINOADIPATE AMINOTRANSFERASE, MITOCHONDRIAL"/>
    <property type="match status" value="1"/>
</dbReference>
<protein>
    <recommendedName>
        <fullName evidence="6">Aminotransferase class I/classII large domain-containing protein</fullName>
    </recommendedName>
</protein>
<dbReference type="Proteomes" id="UP000054549">
    <property type="component" value="Unassembled WGS sequence"/>
</dbReference>
<evidence type="ECO:0000256" key="4">
    <source>
        <dbReference type="ARBA" id="ARBA00022679"/>
    </source>
</evidence>
<dbReference type="STRING" id="946122.A0A0C2XEY5"/>
<dbReference type="InterPro" id="IPR004839">
    <property type="entry name" value="Aminotransferase_I/II_large"/>
</dbReference>
<evidence type="ECO:0000259" key="6">
    <source>
        <dbReference type="Pfam" id="PF00155"/>
    </source>
</evidence>
<dbReference type="HOGENOM" id="CLU_017584_0_6_1"/>